<dbReference type="PROSITE" id="PS01304">
    <property type="entry name" value="UBIH"/>
    <property type="match status" value="1"/>
</dbReference>
<dbReference type="InterPro" id="IPR051205">
    <property type="entry name" value="UbiH/COQ6_monooxygenase"/>
</dbReference>
<keyword evidence="3" id="KW-1185">Reference proteome</keyword>
<comment type="caution">
    <text evidence="2">The sequence shown here is derived from an EMBL/GenBank/DDBJ whole genome shotgun (WGS) entry which is preliminary data.</text>
</comment>
<protein>
    <submittedName>
        <fullName evidence="2">2-octaprenyl-3-methyl-6-methoxy-1,4-benzoquinol hydroxylase</fullName>
    </submittedName>
</protein>
<dbReference type="Gene3D" id="3.50.50.60">
    <property type="entry name" value="FAD/NAD(P)-binding domain"/>
    <property type="match status" value="2"/>
</dbReference>
<dbReference type="InterPro" id="IPR036188">
    <property type="entry name" value="FAD/NAD-bd_sf"/>
</dbReference>
<evidence type="ECO:0000259" key="1">
    <source>
        <dbReference type="Pfam" id="PF01494"/>
    </source>
</evidence>
<dbReference type="InterPro" id="IPR002938">
    <property type="entry name" value="FAD-bd"/>
</dbReference>
<dbReference type="SUPFAM" id="SSF51905">
    <property type="entry name" value="FAD/NAD(P)-binding domain"/>
    <property type="match status" value="1"/>
</dbReference>
<accession>A0A643FGY4</accession>
<dbReference type="PRINTS" id="PR00420">
    <property type="entry name" value="RNGMNOXGNASE"/>
</dbReference>
<dbReference type="Pfam" id="PF01494">
    <property type="entry name" value="FAD_binding_3"/>
    <property type="match status" value="1"/>
</dbReference>
<evidence type="ECO:0000313" key="2">
    <source>
        <dbReference type="EMBL" id="KAB0585104.1"/>
    </source>
</evidence>
<dbReference type="Gene3D" id="3.30.9.10">
    <property type="entry name" value="D-Amino Acid Oxidase, subunit A, domain 2"/>
    <property type="match status" value="1"/>
</dbReference>
<gene>
    <name evidence="2" type="ORF">F7Q92_01035</name>
</gene>
<dbReference type="InterPro" id="IPR018168">
    <property type="entry name" value="Ubi_Hdrlase_CS"/>
</dbReference>
<sequence length="369" mass="39579">MTPFDVRILGTGIVSRAAALSLARIGLNVALQARPEGAPASTDVRTYALNPSSVQLLERLRAWTTLPEDARTAVLDMQVQGDAHASRIEFSAWRQAVPALAWIVDAGALENVLDAAAGFAPQVTLQAEPGPAPLTLVCEGKASLSRAQLGARFVRHAYGHTAVAARLVADRPHAGCARQWFRAPDILGLLPFDRPEAGCSYGLVWSLPQSEAQRWLAAAPEEFEAGLMAATGGEAGQLRLAGERAAWPLALGHAEPVTGPGWALLGDAAHQVHPLAGQGLNLGLADVVALTEVLADREVWRALGDPALLRRYARRRALPTWAMARVTDGLWHLFAHENVGWRELRNHGLSLVNHLAPVKRWLASQALDV</sequence>
<dbReference type="PANTHER" id="PTHR43876:SF7">
    <property type="entry name" value="UBIQUINONE BIOSYNTHESIS MONOOXYGENASE COQ6, MITOCHONDRIAL"/>
    <property type="match status" value="1"/>
</dbReference>
<dbReference type="PANTHER" id="PTHR43876">
    <property type="entry name" value="UBIQUINONE BIOSYNTHESIS MONOOXYGENASE COQ6, MITOCHONDRIAL"/>
    <property type="match status" value="1"/>
</dbReference>
<name>A0A643FGY4_IDEDE</name>
<feature type="domain" description="FAD-binding" evidence="1">
    <location>
        <begin position="135"/>
        <end position="325"/>
    </location>
</feature>
<dbReference type="GO" id="GO:0071949">
    <property type="term" value="F:FAD binding"/>
    <property type="evidence" value="ECO:0007669"/>
    <property type="project" value="InterPro"/>
</dbReference>
<reference evidence="2 3" key="1">
    <citation type="submission" date="2019-09" db="EMBL/GenBank/DDBJ databases">
        <title>Draft genome sequences of 48 bacterial type strains from the CCUG.</title>
        <authorList>
            <person name="Tunovic T."/>
            <person name="Pineiro-Iglesias B."/>
            <person name="Unosson C."/>
            <person name="Inganas E."/>
            <person name="Ohlen M."/>
            <person name="Cardew S."/>
            <person name="Jensie-Markopoulos S."/>
            <person name="Salva-Serra F."/>
            <person name="Jaen-Luchoro D."/>
            <person name="Karlsson R."/>
            <person name="Svensson-Stadler L."/>
            <person name="Chun J."/>
            <person name="Moore E."/>
        </authorList>
    </citation>
    <scope>NUCLEOTIDE SEQUENCE [LARGE SCALE GENOMIC DNA]</scope>
    <source>
        <strain evidence="2 3">CCUG 30977</strain>
    </source>
</reference>
<evidence type="ECO:0000313" key="3">
    <source>
        <dbReference type="Proteomes" id="UP000430120"/>
    </source>
</evidence>
<dbReference type="EMBL" id="VZPB01000002">
    <property type="protein sequence ID" value="KAB0585104.1"/>
    <property type="molecule type" value="Genomic_DNA"/>
</dbReference>
<dbReference type="Proteomes" id="UP000430120">
    <property type="component" value="Unassembled WGS sequence"/>
</dbReference>
<organism evidence="2 3">
    <name type="scientific">Ideonella dechloratans</name>
    <dbReference type="NCBI Taxonomy" id="36863"/>
    <lineage>
        <taxon>Bacteria</taxon>
        <taxon>Pseudomonadati</taxon>
        <taxon>Pseudomonadota</taxon>
        <taxon>Betaproteobacteria</taxon>
        <taxon>Burkholderiales</taxon>
        <taxon>Sphaerotilaceae</taxon>
        <taxon>Ideonella</taxon>
    </lineage>
</organism>
<dbReference type="AlphaFoldDB" id="A0A643FGY4"/>
<dbReference type="OrthoDB" id="9769565at2"/>
<proteinExistence type="predicted"/>
<dbReference type="RefSeq" id="WP_151122090.1">
    <property type="nucleotide sequence ID" value="NZ_CP088081.1"/>
</dbReference>